<accession>A0A5Q6PD61</accession>
<comment type="caution">
    <text evidence="1">The sequence shown here is derived from an EMBL/GenBank/DDBJ whole genome shotgun (WGS) entry which is preliminary data.</text>
</comment>
<dbReference type="Proteomes" id="UP000323225">
    <property type="component" value="Unassembled WGS sequence"/>
</dbReference>
<protein>
    <submittedName>
        <fullName evidence="1">Uncharacterized protein</fullName>
    </submittedName>
</protein>
<reference evidence="1 2" key="1">
    <citation type="submission" date="2019-09" db="EMBL/GenBank/DDBJ databases">
        <authorList>
            <person name="Kritzky A."/>
            <person name="Schelkanova E.Y."/>
            <person name="Alkhova Z.V."/>
            <person name="Smirnova N.I."/>
        </authorList>
    </citation>
    <scope>NUCLEOTIDE SEQUENCE [LARGE SCALE GENOMIC DNA]</scope>
    <source>
        <strain evidence="1 2">M1526</strain>
    </source>
</reference>
<gene>
    <name evidence="1" type="ORF">F0M16_21855</name>
</gene>
<dbReference type="AlphaFoldDB" id="A0A5Q6PD61"/>
<name>A0A5Q6PD61_VIBCL</name>
<sequence>MIAVDPDKFESRILSDFDLSPIHDCNQGAEAIFFLGHDIPDLFSEYLESLRTHKNTLITRPKIIELVHHILSFYMDENGKLSETRFSYKEVKCDALNILEQFKEGELFAILFNLEEIPKEITEDMVYELFVNDGMVDLKFPLFMTKYFMEESLLYNVINNADYPVGDCEDIEGWIAEHSYLPLLLHKDKLKPKLIQIMELGKYGEYGFLSELEQATRTFGSSFNDEYLYDNKLDGKNLTEAAAELVMEIGLDELLKLPCDECWEEDAENPVQLQNYTSITMLLNSYLNKRRLKDKLQLEDMFITDIANYAIQNSTKPSDETLLDRNYLPEIVKKTAELLEQYEGEPLHFSARFINSYISVRGNADLLKDNDKFIANWSSSWSDEEIDGWESFINQRTRLRLNEKFTLKNSLNKEDYYKLVLLFGKDEVDSKQFAEFCNEHKSDIFVEHDGERFRDFDIVHSGGIQFLLSRYKQS</sequence>
<evidence type="ECO:0000313" key="1">
    <source>
        <dbReference type="EMBL" id="KAA1252630.1"/>
    </source>
</evidence>
<dbReference type="EMBL" id="VUAA01000049">
    <property type="protein sequence ID" value="KAA1252630.1"/>
    <property type="molecule type" value="Genomic_DNA"/>
</dbReference>
<evidence type="ECO:0000313" key="2">
    <source>
        <dbReference type="Proteomes" id="UP000323225"/>
    </source>
</evidence>
<proteinExistence type="predicted"/>
<organism evidence="1 2">
    <name type="scientific">Vibrio cholerae</name>
    <dbReference type="NCBI Taxonomy" id="666"/>
    <lineage>
        <taxon>Bacteria</taxon>
        <taxon>Pseudomonadati</taxon>
        <taxon>Pseudomonadota</taxon>
        <taxon>Gammaproteobacteria</taxon>
        <taxon>Vibrionales</taxon>
        <taxon>Vibrionaceae</taxon>
        <taxon>Vibrio</taxon>
    </lineage>
</organism>